<keyword evidence="4" id="KW-0813">Transport</keyword>
<evidence type="ECO:0000256" key="3">
    <source>
        <dbReference type="ARBA" id="ARBA00022106"/>
    </source>
</evidence>
<accession>A0A366I235</accession>
<dbReference type="GO" id="GO:0046677">
    <property type="term" value="P:response to antibiotic"/>
    <property type="evidence" value="ECO:0007669"/>
    <property type="project" value="UniProtKB-KW"/>
</dbReference>
<keyword evidence="12" id="KW-1185">Reference proteome</keyword>
<dbReference type="PIRSF" id="PIRSF006603">
    <property type="entry name" value="DinF"/>
    <property type="match status" value="1"/>
</dbReference>
<feature type="transmembrane region" description="Helical" evidence="10">
    <location>
        <begin position="208"/>
        <end position="229"/>
    </location>
</feature>
<dbReference type="NCBIfam" id="TIGR00797">
    <property type="entry name" value="matE"/>
    <property type="match status" value="1"/>
</dbReference>
<keyword evidence="6 10" id="KW-0812">Transmembrane</keyword>
<feature type="transmembrane region" description="Helical" evidence="10">
    <location>
        <begin position="180"/>
        <end position="202"/>
    </location>
</feature>
<evidence type="ECO:0000256" key="5">
    <source>
        <dbReference type="ARBA" id="ARBA00022475"/>
    </source>
</evidence>
<evidence type="ECO:0000256" key="8">
    <source>
        <dbReference type="ARBA" id="ARBA00023136"/>
    </source>
</evidence>
<dbReference type="GO" id="GO:0005886">
    <property type="term" value="C:plasma membrane"/>
    <property type="evidence" value="ECO:0007669"/>
    <property type="project" value="UniProtKB-SubCell"/>
</dbReference>
<protein>
    <recommendedName>
        <fullName evidence="3">Multidrug export protein MepA</fullName>
    </recommendedName>
</protein>
<dbReference type="EMBL" id="QNRX01000018">
    <property type="protein sequence ID" value="RBP59706.1"/>
    <property type="molecule type" value="Genomic_DNA"/>
</dbReference>
<feature type="transmembrane region" description="Helical" evidence="10">
    <location>
        <begin position="286"/>
        <end position="308"/>
    </location>
</feature>
<comment type="caution">
    <text evidence="11">The sequence shown here is derived from an EMBL/GenBank/DDBJ whole genome shotgun (WGS) entry which is preliminary data.</text>
</comment>
<organism evidence="11 12">
    <name type="scientific">Alkalibaculum bacchi</name>
    <dbReference type="NCBI Taxonomy" id="645887"/>
    <lineage>
        <taxon>Bacteria</taxon>
        <taxon>Bacillati</taxon>
        <taxon>Bacillota</taxon>
        <taxon>Clostridia</taxon>
        <taxon>Eubacteriales</taxon>
        <taxon>Eubacteriaceae</taxon>
        <taxon>Alkalibaculum</taxon>
    </lineage>
</organism>
<dbReference type="Proteomes" id="UP000253490">
    <property type="component" value="Unassembled WGS sequence"/>
</dbReference>
<dbReference type="RefSeq" id="WP_341473009.1">
    <property type="nucleotide sequence ID" value="NZ_RXYD01000015.1"/>
</dbReference>
<feature type="transmembrane region" description="Helical" evidence="10">
    <location>
        <begin position="414"/>
        <end position="434"/>
    </location>
</feature>
<dbReference type="AlphaFoldDB" id="A0A366I235"/>
<evidence type="ECO:0000256" key="9">
    <source>
        <dbReference type="ARBA" id="ARBA00023251"/>
    </source>
</evidence>
<dbReference type="InterPro" id="IPR048279">
    <property type="entry name" value="MdtK-like"/>
</dbReference>
<keyword evidence="9" id="KW-0046">Antibiotic resistance</keyword>
<dbReference type="Pfam" id="PF01554">
    <property type="entry name" value="MatE"/>
    <property type="match status" value="2"/>
</dbReference>
<evidence type="ECO:0000256" key="10">
    <source>
        <dbReference type="SAM" id="Phobius"/>
    </source>
</evidence>
<feature type="transmembrane region" description="Helical" evidence="10">
    <location>
        <begin position="372"/>
        <end position="394"/>
    </location>
</feature>
<dbReference type="GO" id="GO:0015297">
    <property type="term" value="F:antiporter activity"/>
    <property type="evidence" value="ECO:0007669"/>
    <property type="project" value="InterPro"/>
</dbReference>
<dbReference type="PANTHER" id="PTHR43823">
    <property type="entry name" value="SPORULATION PROTEIN YKVU"/>
    <property type="match status" value="1"/>
</dbReference>
<dbReference type="InterPro" id="IPR051327">
    <property type="entry name" value="MATE_MepA_subfamily"/>
</dbReference>
<evidence type="ECO:0000256" key="6">
    <source>
        <dbReference type="ARBA" id="ARBA00022692"/>
    </source>
</evidence>
<evidence type="ECO:0000313" key="12">
    <source>
        <dbReference type="Proteomes" id="UP000253490"/>
    </source>
</evidence>
<evidence type="ECO:0000256" key="4">
    <source>
        <dbReference type="ARBA" id="ARBA00022448"/>
    </source>
</evidence>
<dbReference type="PANTHER" id="PTHR43823:SF3">
    <property type="entry name" value="MULTIDRUG EXPORT PROTEIN MEPA"/>
    <property type="match status" value="1"/>
</dbReference>
<keyword evidence="8 10" id="KW-0472">Membrane</keyword>
<proteinExistence type="inferred from homology"/>
<feature type="transmembrane region" description="Helical" evidence="10">
    <location>
        <begin position="32"/>
        <end position="53"/>
    </location>
</feature>
<sequence length="467" mass="50640">MKISLESGSKLKNVMTADEKFKKMTEAPINKLVLSLAIPTIISMLTSSIYNMADTFFVSQISTSASGAVGVAFPLMMIIQAIGFTLGMGSGNYISRLLGQKDREYSSKVLATGFFTALIVGVILAIIGILLLDPLVYMLGATETIAPYAKDYIQYILLGMPFMITSFVLNGTLRFQGSAFYSMIGITTGGIINVILDPILIFKFNMGTGGAALATVISQFISFCILVYNSSIGGNIKIKFSDFTPKWVMYKEILRGGLPSFYRQALGSVAMIFLNFSAGFYGDAAIAAMTIVGRVIHFAISVMLGLGQGFQPVCGFNYGAKHYDRVLKAFWFTVKLSITVLSLLGLIGLITSPSIITVFRKEDLEVISIGSLALRLQCLTLPLSAWIIMTNMLVQTIGKAKEATLVSISRQGLFFIPSILILPRIFGLVGVQISQPVSDLLSFVVALIVGRNVLLEIKEAIKEENQS</sequence>
<evidence type="ECO:0000313" key="11">
    <source>
        <dbReference type="EMBL" id="RBP59706.1"/>
    </source>
</evidence>
<gene>
    <name evidence="11" type="ORF">DES36_11857</name>
</gene>
<dbReference type="GO" id="GO:0042910">
    <property type="term" value="F:xenobiotic transmembrane transporter activity"/>
    <property type="evidence" value="ECO:0007669"/>
    <property type="project" value="InterPro"/>
</dbReference>
<name>A0A366I235_9FIRM</name>
<dbReference type="CDD" id="cd13143">
    <property type="entry name" value="MATE_MepA_like"/>
    <property type="match status" value="1"/>
</dbReference>
<comment type="similarity">
    <text evidence="2">Belongs to the multi antimicrobial extrusion (MATE) (TC 2.A.66.1) family. MepA subfamily.</text>
</comment>
<keyword evidence="7 10" id="KW-1133">Transmembrane helix</keyword>
<reference evidence="11 12" key="1">
    <citation type="submission" date="2018-06" db="EMBL/GenBank/DDBJ databases">
        <title>Genomic Encyclopedia of Type Strains, Phase IV (KMG-IV): sequencing the most valuable type-strain genomes for metagenomic binning, comparative biology and taxonomic classification.</title>
        <authorList>
            <person name="Goeker M."/>
        </authorList>
    </citation>
    <scope>NUCLEOTIDE SEQUENCE [LARGE SCALE GENOMIC DNA]</scope>
    <source>
        <strain evidence="11 12">DSM 22112</strain>
    </source>
</reference>
<feature type="transmembrane region" description="Helical" evidence="10">
    <location>
        <begin position="152"/>
        <end position="173"/>
    </location>
</feature>
<feature type="transmembrane region" description="Helical" evidence="10">
    <location>
        <begin position="261"/>
        <end position="280"/>
    </location>
</feature>
<evidence type="ECO:0000256" key="7">
    <source>
        <dbReference type="ARBA" id="ARBA00022989"/>
    </source>
</evidence>
<dbReference type="InterPro" id="IPR045070">
    <property type="entry name" value="MATE_MepA-like"/>
</dbReference>
<comment type="subcellular location">
    <subcellularLocation>
        <location evidence="1">Cell membrane</location>
        <topology evidence="1">Multi-pass membrane protein</topology>
    </subcellularLocation>
</comment>
<feature type="transmembrane region" description="Helical" evidence="10">
    <location>
        <begin position="109"/>
        <end position="132"/>
    </location>
</feature>
<dbReference type="InterPro" id="IPR002528">
    <property type="entry name" value="MATE_fam"/>
</dbReference>
<evidence type="ECO:0000256" key="2">
    <source>
        <dbReference type="ARBA" id="ARBA00008417"/>
    </source>
</evidence>
<feature type="transmembrane region" description="Helical" evidence="10">
    <location>
        <begin position="65"/>
        <end position="88"/>
    </location>
</feature>
<evidence type="ECO:0000256" key="1">
    <source>
        <dbReference type="ARBA" id="ARBA00004651"/>
    </source>
</evidence>
<keyword evidence="5" id="KW-1003">Cell membrane</keyword>
<feature type="transmembrane region" description="Helical" evidence="10">
    <location>
        <begin position="329"/>
        <end position="352"/>
    </location>
</feature>